<dbReference type="SMART" id="SM00320">
    <property type="entry name" value="WD40"/>
    <property type="match status" value="4"/>
</dbReference>
<gene>
    <name evidence="3" type="ORF">JKF63_05631</name>
</gene>
<feature type="region of interest" description="Disordered" evidence="2">
    <location>
        <begin position="2163"/>
        <end position="2233"/>
    </location>
</feature>
<feature type="region of interest" description="Disordered" evidence="2">
    <location>
        <begin position="492"/>
        <end position="572"/>
    </location>
</feature>
<feature type="compositionally biased region" description="Low complexity" evidence="2">
    <location>
        <begin position="311"/>
        <end position="320"/>
    </location>
</feature>
<dbReference type="EMBL" id="JAFJZO010000024">
    <property type="protein sequence ID" value="KAG5503492.1"/>
    <property type="molecule type" value="Genomic_DNA"/>
</dbReference>
<feature type="compositionally biased region" description="Polar residues" evidence="2">
    <location>
        <begin position="2202"/>
        <end position="2212"/>
    </location>
</feature>
<evidence type="ECO:0000313" key="4">
    <source>
        <dbReference type="Proteomes" id="UP000674318"/>
    </source>
</evidence>
<comment type="caution">
    <text evidence="3">The sequence shown here is derived from an EMBL/GenBank/DDBJ whole genome shotgun (WGS) entry which is preliminary data.</text>
</comment>
<protein>
    <recommendedName>
        <fullName evidence="5">Guanine nucleotide-binding protein subunit beta-like protein</fullName>
    </recommendedName>
</protein>
<evidence type="ECO:0000313" key="3">
    <source>
        <dbReference type="EMBL" id="KAG5503492.1"/>
    </source>
</evidence>
<feature type="compositionally biased region" description="Low complexity" evidence="2">
    <location>
        <begin position="137"/>
        <end position="149"/>
    </location>
</feature>
<feature type="region of interest" description="Disordered" evidence="2">
    <location>
        <begin position="1904"/>
        <end position="1925"/>
    </location>
</feature>
<feature type="region of interest" description="Disordered" evidence="2">
    <location>
        <begin position="2557"/>
        <end position="2605"/>
    </location>
</feature>
<accession>A0A836IE42</accession>
<feature type="compositionally biased region" description="Polar residues" evidence="2">
    <location>
        <begin position="2163"/>
        <end position="2177"/>
    </location>
</feature>
<sequence length="2936" mass="308728">MLRNGFGDMTAWGGGVKENALINESSSQQRTAKARAYAANVLMKDKDDACLSLLPDYAEKRISLHRQLRGRYNPTQVPLCSLSCSAYLSADDIAQLAALFRDFNLFSDEVIDTLDSDESNGNSSSSSSSNREGQDETSATAGGTATAATVKKGRSPSPRPGSKARAVAPSGAKSGGAGDAVSLPEVDVTQGRVGMGLLRCIARPPPTVSPEGSSTPSGPRAGGVETATARAALQTPLPTAPSALRRAEGGTIAQMPTRMAVAGRCELSEPFTSESSDAALSMGWLVELLLEMVIANSADAVNISCGGGGAVSAAAPAATTPGPPPPLPVKLPSQPSPGNNTHPFHQSPTHTASVCLSTSPTTVYQARRHDARMAQLCHFKAELTAWAEHLAQKCDEREHRAAWQQCAVQEKILQRYQACVGASLCKRPSGSSLSCVPGGTSAGHPSRVDALGFANLEATGVLMNSKVGGSALARGGDGTGKLGSISWALPDAAAPETPKDTSSPKELSARSAFPQGSAEGQSKPPTALQSRTHTAAVLKRHPEIRGHSGTNGIPSTPPIPSDGGDTTPMLSPTDVCHSTSFSLTESISLLPPNFTEGQVDVGPPSANLWATEVGGGATDRSLLAVKARFGAPALKELLQQPAELYAYLWTSSTAARASELEGDNYCLNQPLGVARAPISPQVPGVHGSPGCGTISRPTSGSCGRRNRIASVQCLVCWSDVASNLLMGLETTWFSQRQDASYVRVPTVLFEDTAEGVASKTGLPGRCVGAAGGVQAAPHHFTNPHQNGDDDDESLIETALGGNTSSGAGVAGGGQASRRRLRKGGLGKDAAALHQRAMLLNSLDAAAEKALSVLHRQSADHLLVPPGQRYMVTSSKDGLLKVWDTKHGQFVSTILNVGQSLVLAMNFLHGGEFLMVATSAAEITIVNFPAGGVLLKLRGCTSLATAVTQVRQPSTVYTKRYGLKPGECGRHKPARSDSGSWLGAAAASRLMEDMEAESEPILARPIVGYVAPTAAFYDAENSFFFFGTLCGMIGCVDMTTVLSRTALHAAATGAGWSSPLHVHSSVFAHTEMYPPEVGTPAVPSTEMPLKSLECTAPNSCSPTALQRTGRAASLLSGLPEGATGATRGAGVQVGHLFFCSVGHCVVSSDHNGGIVRTPFAAAVDTLDCTLGTPTVVTVTPKPIRLMVGSGSGRRFVTVHSDRRAYLWAVGRTSTECLHQYPQEAYDIIDVCFVPLHQQVALLMANHSIRIYDERGSRPLTSILPPRGLSSRVEDMASMTLKYSAMDFDGCLAYLPMTQRLVCGLRGPILYELSMPASRQNDGLLGATAGLEMSVRTDVTQLKRRSNPADAASTRLTEEVRAVEVPTKPSPSSPESFVLPPPVLVVNNGSCNGPTATSHAAMSQSTNLALQSTSAAHASAPVAAFGSEEGVSGFDVNITSAEDEEARAAAAAAEAVAQEEAQRQRQMSDALKKCHERLQPYQTHSSAVIGLLLDTEHRELHSFSSDTWCVWQYETGKLLRGPLHVPLAAEQELALRGRRALLTCCSWSTEGRTRVLAGTRDSRVLTLDTRVGAVVSSTDPFVQKTRGLMSGTDSRKASGDKDISAMCRSGNRAVLCSGRVCEVRRYEVTASPKPSGEEEFICMRVELPSVASPVVPPVAQGGGATVAVGTATAAAKATKSTTGTTPGSCSDATITACCVVRESHLCLGTADTQLFFYRMVDNSSPLHVEVLCDMYGVPDVGRVVSLNYLGDTMRDVLLAVVDTGVLFVYSYTQQRMLGRYNFPLLGSNALADAPRAFAPHGFPRDPRRQEHYITSVGLAREVTGTPKLSSLIIASGDSAGYVHIVSLTKLLSEVSCTTPREEGVGGAARAYKTGELRASASFRASSVGLSSLEMLFTDPYPKAVDRSHGSVTKASSSTEQLTQYDRGSNLGGSLRMLLTPVSEPSTMPFFDPHLLVFAGGFDGNVRLFRLSPSALTHSELPPAFSHLYSSANSVWPPLHSQHPVSNAGSQRLSSIAARSLSLTGRNSFLRTFDCGRASLSSLAVGVMRYEVTTVGLHGVDSWVLGDPNTFSDVEQAVMMIASRRDGSAGIVLQSILDDVKSGKGGTGGCDAATVAGSGTGERVHAARVVSTLPQESKAMLLYDILRSSKKQHLGSPTFAPVANAQQLSHQPRLAETSTGPLADGAALLQGPSTPGSRSPPLPSAAQSVSPTTRTAVGRPQAVATLSGKEDAGANRGIVRCPGSCVSATPAPEPFPRPPPPPLHLLPHTIGELVRDTLPSSWNRSFTTPGVIAALSSSDSPIYGAEDYMGGGDAQDVLVPHPYSHPTPNRLVRMYPVSLLRHMGLVHPLDTTPDVDPETGTPLLISAGDVSKLWKKARLPGSENKSTATLTPMSMGDSFMISSQSMQPALPPMGLDSVPYVPRYSSTISSTSSFDMSIPRYRRRMTAVSSQVQVSSICDAARISTTEAGEMQRSTRLDTEDTSADLPVFLTEGGIDRARARSPYEMRGGSVSHFPPPAASLMQMSVSPSSRRSIIVDERPFSADADWLQRVAIREPPTTVLKAGPDATGNGGEAPSRGTALSANPGPYPASANRSRQPVLPPATPAVPQPMATQKLTYLRSALKDVDADVIRIRSDQMMLSHIANQLDVSLRALPPPLPAPESASAPAGNVNLFSSSTRGTHTCGNYTAQLMRLWRQRSGDAVVTAAMAAIDTFRDENAAGAPGTWAAEDASTTTNVQIGTISSTSDATAARGGGSRLADDGSLISEMKTSGRKGPERPMMSLAQRDPTAISPSRSSRRQSHGSQSNPLMAYASMLQAGPSSAFGVELLTLTLPSEPQAGPTRLWRQAGGHDKASLSARAAASSLGRGAEATVSATSANAASSKSVPHLGTRLPMIALQQKVQPIQVSLPSTLRSDEGERIWLRRFEAVFNSTGTSNKR</sequence>
<dbReference type="RefSeq" id="XP_067756854.1">
    <property type="nucleotide sequence ID" value="XM_067901588.1"/>
</dbReference>
<keyword evidence="1" id="KW-0853">WD repeat</keyword>
<name>A0A836IE42_9TRYP</name>
<dbReference type="InterPro" id="IPR001680">
    <property type="entry name" value="WD40_rpt"/>
</dbReference>
<organism evidence="3 4">
    <name type="scientific">Porcisia hertigi</name>
    <dbReference type="NCBI Taxonomy" id="2761500"/>
    <lineage>
        <taxon>Eukaryota</taxon>
        <taxon>Discoba</taxon>
        <taxon>Euglenozoa</taxon>
        <taxon>Kinetoplastea</taxon>
        <taxon>Metakinetoplastina</taxon>
        <taxon>Trypanosomatida</taxon>
        <taxon>Trypanosomatidae</taxon>
        <taxon>Leishmaniinae</taxon>
        <taxon>Porcisia</taxon>
    </lineage>
</organism>
<reference evidence="3 4" key="1">
    <citation type="submission" date="2021-02" db="EMBL/GenBank/DDBJ databases">
        <title>Porcisia hertigi Genome sequencing and assembly.</title>
        <authorList>
            <person name="Almutairi H."/>
            <person name="Gatherer D."/>
        </authorList>
    </citation>
    <scope>NUCLEOTIDE SEQUENCE [LARGE SCALE GENOMIC DNA]</scope>
    <source>
        <strain evidence="3 4">C119</strain>
    </source>
</reference>
<dbReference type="SUPFAM" id="SSF50978">
    <property type="entry name" value="WD40 repeat-like"/>
    <property type="match status" value="2"/>
</dbReference>
<keyword evidence="4" id="KW-1185">Reference proteome</keyword>
<evidence type="ECO:0000256" key="2">
    <source>
        <dbReference type="SAM" id="MobiDB-lite"/>
    </source>
</evidence>
<evidence type="ECO:0008006" key="5">
    <source>
        <dbReference type="Google" id="ProtNLM"/>
    </source>
</evidence>
<dbReference type="OrthoDB" id="538223at2759"/>
<feature type="region of interest" description="Disordered" evidence="2">
    <location>
        <begin position="311"/>
        <end position="353"/>
    </location>
</feature>
<feature type="region of interest" description="Disordered" evidence="2">
    <location>
        <begin position="2741"/>
        <end position="2803"/>
    </location>
</feature>
<feature type="region of interest" description="Disordered" evidence="2">
    <location>
        <begin position="114"/>
        <end position="183"/>
    </location>
</feature>
<feature type="compositionally biased region" description="Polar residues" evidence="2">
    <location>
        <begin position="1907"/>
        <end position="1924"/>
    </location>
</feature>
<feature type="compositionally biased region" description="Polar residues" evidence="2">
    <location>
        <begin position="338"/>
        <end position="353"/>
    </location>
</feature>
<dbReference type="InterPro" id="IPR036322">
    <property type="entry name" value="WD40_repeat_dom_sf"/>
</dbReference>
<dbReference type="Gene3D" id="2.130.10.10">
    <property type="entry name" value="YVTN repeat-like/Quinoprotein amine dehydrogenase"/>
    <property type="match status" value="3"/>
</dbReference>
<dbReference type="PROSITE" id="PS50082">
    <property type="entry name" value="WD_REPEATS_2"/>
    <property type="match status" value="1"/>
</dbReference>
<dbReference type="KEGG" id="phet:94291665"/>
<evidence type="ECO:0000256" key="1">
    <source>
        <dbReference type="PROSITE-ProRule" id="PRU00221"/>
    </source>
</evidence>
<feature type="region of interest" description="Disordered" evidence="2">
    <location>
        <begin position="204"/>
        <end position="223"/>
    </location>
</feature>
<dbReference type="InterPro" id="IPR015943">
    <property type="entry name" value="WD40/YVTN_repeat-like_dom_sf"/>
</dbReference>
<feature type="compositionally biased region" description="Pro residues" evidence="2">
    <location>
        <begin position="2596"/>
        <end position="2605"/>
    </location>
</feature>
<dbReference type="Proteomes" id="UP000674318">
    <property type="component" value="Chromosome 24"/>
</dbReference>
<feature type="region of interest" description="Disordered" evidence="2">
    <location>
        <begin position="801"/>
        <end position="822"/>
    </location>
</feature>
<dbReference type="GeneID" id="94291665"/>
<feature type="compositionally biased region" description="Low complexity" evidence="2">
    <location>
        <begin position="119"/>
        <end position="130"/>
    </location>
</feature>
<feature type="compositionally biased region" description="Polar residues" evidence="2">
    <location>
        <begin position="518"/>
        <end position="533"/>
    </location>
</feature>
<feature type="repeat" description="WD" evidence="1">
    <location>
        <begin position="851"/>
        <end position="892"/>
    </location>
</feature>
<proteinExistence type="predicted"/>